<keyword evidence="3" id="KW-0732">Signal</keyword>
<feature type="signal peptide" evidence="3">
    <location>
        <begin position="1"/>
        <end position="30"/>
    </location>
</feature>
<keyword evidence="2" id="KW-0472">Membrane</keyword>
<evidence type="ECO:0000256" key="1">
    <source>
        <dbReference type="SAM" id="MobiDB-lite"/>
    </source>
</evidence>
<feature type="region of interest" description="Disordered" evidence="1">
    <location>
        <begin position="1391"/>
        <end position="1412"/>
    </location>
</feature>
<name>A0A5S9NAZ4_9GAMM</name>
<evidence type="ECO:0000256" key="3">
    <source>
        <dbReference type="SAM" id="SignalP"/>
    </source>
</evidence>
<reference evidence="4 5" key="1">
    <citation type="submission" date="2019-11" db="EMBL/GenBank/DDBJ databases">
        <authorList>
            <person name="Holert J."/>
        </authorList>
    </citation>
    <scope>NUCLEOTIDE SEQUENCE [LARGE SCALE GENOMIC DNA]</scope>
    <source>
        <strain evidence="4">SB11_3</strain>
    </source>
</reference>
<evidence type="ECO:0000313" key="4">
    <source>
        <dbReference type="EMBL" id="CAA0085359.1"/>
    </source>
</evidence>
<keyword evidence="2" id="KW-0812">Transmembrane</keyword>
<feature type="transmembrane region" description="Helical" evidence="2">
    <location>
        <begin position="1188"/>
        <end position="1207"/>
    </location>
</feature>
<protein>
    <submittedName>
        <fullName evidence="4">Uncharacterized protein</fullName>
    </submittedName>
</protein>
<feature type="transmembrane region" description="Helical" evidence="2">
    <location>
        <begin position="1222"/>
        <end position="1248"/>
    </location>
</feature>
<dbReference type="OrthoDB" id="220327at2"/>
<organism evidence="4 5">
    <name type="scientific">BD1-7 clade bacterium</name>
    <dbReference type="NCBI Taxonomy" id="2029982"/>
    <lineage>
        <taxon>Bacteria</taxon>
        <taxon>Pseudomonadati</taxon>
        <taxon>Pseudomonadota</taxon>
        <taxon>Gammaproteobacteria</taxon>
        <taxon>Cellvibrionales</taxon>
        <taxon>Spongiibacteraceae</taxon>
        <taxon>BD1-7 clade</taxon>
    </lineage>
</organism>
<keyword evidence="5" id="KW-1185">Reference proteome</keyword>
<sequence>MANLTISPRYLLTVCLLLITGLSASLQAQTASQFETDWAPWVEEKHPNLDCPWLASASGKSAPRSCLWPEQLSMTLLNNGLNFRYTFETLSDEALVYLPGNHKHWPQAVQLNALSGPSASRRTTSPLLDVNGKPALRVAKGRYQVSGQFRWQQQPASLTVPAHIALLALTRGKQSQTVNRHGDQLVLGRAETQQKQVERNRLNVQVFRKLDDGVPLMMTTALKLSVSGSAREVDLGRLLPANSEVTRIDSRLPARVDANGNIRVQLKPGEYTLWVTARFTDNPTTMGMQAESKHWPNDEYISFVPNTDIRQVALSGATAVDTSLIDIPGGWRNLATYRLTPDTPLKITTEERGDSHPRANQLAFQRNLWLDFDGKGMTVLDDIGGQMFQGWRLNAGEGMQVGRATVAGNPVLITDDKGQQGIEIRSPDVAVQAVSRLENPREFSAIGWHTDADSYESTLHLPPGWRVLMVNGVDSAEGSWLTHWNLWSIFLVLILVAATYQLMGIKVASLAAVMLVISFHEPDTPLWLWPPLLLIISLLPLVKGTWHRLFSVAGGLCAAALVILTVSFAIDNFRLAIYPSLERSQVGQYSGSMSGYQAGEAMHFAEPEFADAERKARSTQRLQKSQMSLSALSDENTVQQAPRKKAFNPYQLTENDRVQTGPGLPTWTWNRLYLDTSGPVMANQKIDIVYSAPWLTRLWLVASVLLIAAFGVIVLQRLAAVVKPSESGIPSTATLSAIAALILPLAFVSTAITSSSSAHADEYPPKHLMTELEQRLTKKPVCLPHCVGFDNGRLTADKNRFSLRLDAYADASVAAPLPKGDWQLTRVLVDGKPASVQSKNGQLLIRLDKGQHTIEMQAKTQADQVTVNFSQPVHNFVAQAEHWQVDGLIDQRIPNNSLSLTARAKTQQANETTLKPAPVEAFVLVHRTLTLGQQWRLETHVQRLAPNQGAITVRVPLWPEEQVLSDVPIDNGHVTIQLKANQSSAHWRSSLKPVEQLTLEAKAQKHFLETWRVEPSSLWRVDYQGLPPVKEADNVSTLRPLWKPWPGDKLTLAMSRPAGIKGPTRTVEKASLHYTAGKQLQKSELRLNVRASQGGFYPIGLPENAKVLSLRVNGKSLNVPTESSIRVPLQPGLQEVEVSFQQAVTLPWWSTTPEIQLPEQATNISLSYELPKDRWTLYLQGPPIGPAMLYWGVILVIILAAIALNMLTHKLQLNIPVSLVDWLLLGIGLSTVNGFGIFWIAAFFFICAWRYQRVQPESMPRAAFNSLQILLVFGAVVSAMILVGAIPLGLLSSPDMKVVGNGSYAGYFSWYQDRALGSDFPTADVFSVPLFAYRVVMLLWALWIASRLLAWSKWVWSAFTEKRVWTDLPKKESTVNMAESQPFVSADAEFDAEAQPASGDIDEPDEGDSKAT</sequence>
<feature type="transmembrane region" description="Helical" evidence="2">
    <location>
        <begin position="1331"/>
        <end position="1350"/>
    </location>
</feature>
<proteinExistence type="predicted"/>
<feature type="transmembrane region" description="Helical" evidence="2">
    <location>
        <begin position="731"/>
        <end position="752"/>
    </location>
</feature>
<evidence type="ECO:0000256" key="2">
    <source>
        <dbReference type="SAM" id="Phobius"/>
    </source>
</evidence>
<evidence type="ECO:0000313" key="5">
    <source>
        <dbReference type="Proteomes" id="UP000441399"/>
    </source>
</evidence>
<gene>
    <name evidence="4" type="ORF">OPDIPICF_00807</name>
</gene>
<keyword evidence="2" id="KW-1133">Transmembrane helix</keyword>
<feature type="transmembrane region" description="Helical" evidence="2">
    <location>
        <begin position="698"/>
        <end position="719"/>
    </location>
</feature>
<dbReference type="EMBL" id="CACSIO010000001">
    <property type="protein sequence ID" value="CAA0085359.1"/>
    <property type="molecule type" value="Genomic_DNA"/>
</dbReference>
<dbReference type="Proteomes" id="UP000441399">
    <property type="component" value="Unassembled WGS sequence"/>
</dbReference>
<feature type="transmembrane region" description="Helical" evidence="2">
    <location>
        <begin position="549"/>
        <end position="570"/>
    </location>
</feature>
<feature type="transmembrane region" description="Helical" evidence="2">
    <location>
        <begin position="486"/>
        <end position="519"/>
    </location>
</feature>
<feature type="transmembrane region" description="Helical" evidence="2">
    <location>
        <begin position="526"/>
        <end position="543"/>
    </location>
</feature>
<accession>A0A5S9NAZ4</accession>
<feature type="chain" id="PRO_5024796350" evidence="3">
    <location>
        <begin position="31"/>
        <end position="1412"/>
    </location>
</feature>
<feature type="transmembrane region" description="Helical" evidence="2">
    <location>
        <begin position="1269"/>
        <end position="1291"/>
    </location>
</feature>